<accession>A0A6J1F0I8</accession>
<evidence type="ECO:0000313" key="2">
    <source>
        <dbReference type="Proteomes" id="UP000504609"/>
    </source>
</evidence>
<protein>
    <submittedName>
        <fullName evidence="3">Uncharacterized protein LOC111441028</fullName>
    </submittedName>
</protein>
<organism evidence="2 3">
    <name type="scientific">Cucurbita moschata</name>
    <name type="common">Winter crookneck squash</name>
    <name type="synonym">Cucurbita pepo var. moschata</name>
    <dbReference type="NCBI Taxonomy" id="3662"/>
    <lineage>
        <taxon>Eukaryota</taxon>
        <taxon>Viridiplantae</taxon>
        <taxon>Streptophyta</taxon>
        <taxon>Embryophyta</taxon>
        <taxon>Tracheophyta</taxon>
        <taxon>Spermatophyta</taxon>
        <taxon>Magnoliopsida</taxon>
        <taxon>eudicotyledons</taxon>
        <taxon>Gunneridae</taxon>
        <taxon>Pentapetalae</taxon>
        <taxon>rosids</taxon>
        <taxon>fabids</taxon>
        <taxon>Cucurbitales</taxon>
        <taxon>Cucurbitaceae</taxon>
        <taxon>Cucurbiteae</taxon>
        <taxon>Cucurbita</taxon>
    </lineage>
</organism>
<evidence type="ECO:0000313" key="3">
    <source>
        <dbReference type="RefSeq" id="XP_022933692.1"/>
    </source>
</evidence>
<dbReference type="Pfam" id="PF00564">
    <property type="entry name" value="PB1"/>
    <property type="match status" value="1"/>
</dbReference>
<dbReference type="PANTHER" id="PTHR31066">
    <property type="entry name" value="OS05G0427100 PROTEIN-RELATED"/>
    <property type="match status" value="1"/>
</dbReference>
<dbReference type="PANTHER" id="PTHR31066:SF66">
    <property type="entry name" value="PB1 DOMAIN-CONTAINING PROTEIN"/>
    <property type="match status" value="1"/>
</dbReference>
<dbReference type="GeneID" id="111441028"/>
<dbReference type="InterPro" id="IPR053198">
    <property type="entry name" value="Gynoecium_Dev_Regulator"/>
</dbReference>
<dbReference type="CDD" id="cd06410">
    <property type="entry name" value="PB1_UP2"/>
    <property type="match status" value="1"/>
</dbReference>
<dbReference type="Proteomes" id="UP000504609">
    <property type="component" value="Unplaced"/>
</dbReference>
<dbReference type="RefSeq" id="XP_022933692.1">
    <property type="nucleotide sequence ID" value="XM_023077924.1"/>
</dbReference>
<keyword evidence="2" id="KW-1185">Reference proteome</keyword>
<gene>
    <name evidence="3" type="primary">LOC111441028</name>
</gene>
<proteinExistence type="predicted"/>
<evidence type="ECO:0000259" key="1">
    <source>
        <dbReference type="SMART" id="SM00666"/>
    </source>
</evidence>
<feature type="domain" description="PB1" evidence="1">
    <location>
        <begin position="24"/>
        <end position="112"/>
    </location>
</feature>
<dbReference type="SMART" id="SM00666">
    <property type="entry name" value="PB1"/>
    <property type="match status" value="1"/>
</dbReference>
<name>A0A6J1F0I8_CUCMO</name>
<dbReference type="SUPFAM" id="SSF54277">
    <property type="entry name" value="CAD &amp; PB1 domains"/>
    <property type="match status" value="1"/>
</dbReference>
<reference evidence="3" key="1">
    <citation type="submission" date="2025-08" db="UniProtKB">
        <authorList>
            <consortium name="RefSeq"/>
        </authorList>
    </citation>
    <scope>IDENTIFICATION</scope>
    <source>
        <tissue evidence="3">Young leaves</tissue>
    </source>
</reference>
<dbReference type="KEGG" id="cmos:111441028"/>
<dbReference type="InterPro" id="IPR000270">
    <property type="entry name" value="PB1_dom"/>
</dbReference>
<sequence>MRSNAAAGTMKFLCSYGGKILPRQTDGKLRYVGGLTRVLAVDHSVSYSELMVKLVEFCGSSVTLKCQLPGGDLEMLITVRSDEDLANIVEEYDRASSSLLHPLKIRAILAPPKSLKKVSPPSSVYFNLPNSPCYSADSLPSSPQYAINDRISSPSYRYIRRIPSPPSKYFVGQRNCHGRNCCHGSPRSLYSCAHWH</sequence>
<dbReference type="AlphaFoldDB" id="A0A6J1F0I8"/>
<dbReference type="Gene3D" id="3.10.20.90">
    <property type="entry name" value="Phosphatidylinositol 3-kinase Catalytic Subunit, Chain A, domain 1"/>
    <property type="match status" value="1"/>
</dbReference>